<keyword evidence="2" id="KW-0723">Serine/threonine-protein kinase</keyword>
<dbReference type="PANTHER" id="PTHR48012:SF10">
    <property type="entry name" value="FI20177P1"/>
    <property type="match status" value="1"/>
</dbReference>
<dbReference type="PROSITE" id="PS50011">
    <property type="entry name" value="PROTEIN_KINASE_DOM"/>
    <property type="match status" value="1"/>
</dbReference>
<dbReference type="InterPro" id="IPR050629">
    <property type="entry name" value="STE20/SPS1-PAK"/>
</dbReference>
<evidence type="ECO:0000313" key="11">
    <source>
        <dbReference type="Proteomes" id="UP000324800"/>
    </source>
</evidence>
<evidence type="ECO:0000256" key="5">
    <source>
        <dbReference type="ARBA" id="ARBA00022777"/>
    </source>
</evidence>
<protein>
    <recommendedName>
        <fullName evidence="9">Protein kinase domain-containing protein</fullName>
    </recommendedName>
</protein>
<feature type="domain" description="Protein kinase" evidence="9">
    <location>
        <begin position="7"/>
        <end position="137"/>
    </location>
</feature>
<accession>A0A5J4TLV2</accession>
<dbReference type="AlphaFoldDB" id="A0A5J4TLV2"/>
<evidence type="ECO:0000256" key="2">
    <source>
        <dbReference type="ARBA" id="ARBA00022527"/>
    </source>
</evidence>
<dbReference type="GO" id="GO:0005737">
    <property type="term" value="C:cytoplasm"/>
    <property type="evidence" value="ECO:0007669"/>
    <property type="project" value="TreeGrafter"/>
</dbReference>
<feature type="non-terminal residue" evidence="10">
    <location>
        <position position="137"/>
    </location>
</feature>
<comment type="caution">
    <text evidence="10">The sequence shown here is derived from an EMBL/GenBank/DDBJ whole genome shotgun (WGS) entry which is preliminary data.</text>
</comment>
<dbReference type="PANTHER" id="PTHR48012">
    <property type="entry name" value="STERILE20-LIKE KINASE, ISOFORM B-RELATED"/>
    <property type="match status" value="1"/>
</dbReference>
<organism evidence="10 11">
    <name type="scientific">Streblomastix strix</name>
    <dbReference type="NCBI Taxonomy" id="222440"/>
    <lineage>
        <taxon>Eukaryota</taxon>
        <taxon>Metamonada</taxon>
        <taxon>Preaxostyla</taxon>
        <taxon>Oxymonadida</taxon>
        <taxon>Streblomastigidae</taxon>
        <taxon>Streblomastix</taxon>
    </lineage>
</organism>
<reference evidence="10 11" key="1">
    <citation type="submission" date="2019-03" db="EMBL/GenBank/DDBJ databases">
        <title>Single cell metagenomics reveals metabolic interactions within the superorganism composed of flagellate Streblomastix strix and complex community of Bacteroidetes bacteria on its surface.</title>
        <authorList>
            <person name="Treitli S.C."/>
            <person name="Kolisko M."/>
            <person name="Husnik F."/>
            <person name="Keeling P."/>
            <person name="Hampl V."/>
        </authorList>
    </citation>
    <scope>NUCLEOTIDE SEQUENCE [LARGE SCALE GENOMIC DNA]</scope>
    <source>
        <strain evidence="10">ST1C</strain>
    </source>
</reference>
<dbReference type="OrthoDB" id="1924919at2759"/>
<keyword evidence="4" id="KW-0547">Nucleotide-binding</keyword>
<comment type="catalytic activity">
    <reaction evidence="7">
        <text>L-threonyl-[protein] + ATP = O-phospho-L-threonyl-[protein] + ADP + H(+)</text>
        <dbReference type="Rhea" id="RHEA:46608"/>
        <dbReference type="Rhea" id="RHEA-COMP:11060"/>
        <dbReference type="Rhea" id="RHEA-COMP:11605"/>
        <dbReference type="ChEBI" id="CHEBI:15378"/>
        <dbReference type="ChEBI" id="CHEBI:30013"/>
        <dbReference type="ChEBI" id="CHEBI:30616"/>
        <dbReference type="ChEBI" id="CHEBI:61977"/>
        <dbReference type="ChEBI" id="CHEBI:456216"/>
        <dbReference type="EC" id="2.7.11.1"/>
    </reaction>
</comment>
<evidence type="ECO:0000256" key="4">
    <source>
        <dbReference type="ARBA" id="ARBA00022741"/>
    </source>
</evidence>
<gene>
    <name evidence="10" type="ORF">EZS28_045693</name>
</gene>
<name>A0A5J4TLV2_9EUKA</name>
<keyword evidence="3" id="KW-0808">Transferase</keyword>
<dbReference type="GO" id="GO:0004674">
    <property type="term" value="F:protein serine/threonine kinase activity"/>
    <property type="evidence" value="ECO:0007669"/>
    <property type="project" value="UniProtKB-KW"/>
</dbReference>
<dbReference type="SMART" id="SM00220">
    <property type="entry name" value="S_TKc"/>
    <property type="match status" value="1"/>
</dbReference>
<proteinExistence type="inferred from homology"/>
<evidence type="ECO:0000256" key="7">
    <source>
        <dbReference type="ARBA" id="ARBA00047899"/>
    </source>
</evidence>
<dbReference type="Proteomes" id="UP000324800">
    <property type="component" value="Unassembled WGS sequence"/>
</dbReference>
<dbReference type="InterPro" id="IPR000719">
    <property type="entry name" value="Prot_kinase_dom"/>
</dbReference>
<dbReference type="GO" id="GO:0005524">
    <property type="term" value="F:ATP binding"/>
    <property type="evidence" value="ECO:0007669"/>
    <property type="project" value="UniProtKB-KW"/>
</dbReference>
<sequence>MLNTYGFQVLRTLGKGNFNHVFQLYNDEYSIVAAKVMNDNEIDLNDLQTTIQKIQGDQNPFVLKYQSAEAFDRNAIILMDYANMKNLDMLIETKKDIPIPIIRAVMRQTLEGLSLIHEKGIVHGNIKGQNILLHCPP</sequence>
<evidence type="ECO:0000256" key="8">
    <source>
        <dbReference type="ARBA" id="ARBA00048679"/>
    </source>
</evidence>
<evidence type="ECO:0000259" key="9">
    <source>
        <dbReference type="PROSITE" id="PS50011"/>
    </source>
</evidence>
<dbReference type="EMBL" id="SNRW01029374">
    <property type="protein sequence ID" value="KAA6358780.1"/>
    <property type="molecule type" value="Genomic_DNA"/>
</dbReference>
<comment type="similarity">
    <text evidence="1">Belongs to the protein kinase superfamily. STE Ser/Thr protein kinase family. STE20 subfamily.</text>
</comment>
<comment type="catalytic activity">
    <reaction evidence="8">
        <text>L-seryl-[protein] + ATP = O-phospho-L-seryl-[protein] + ADP + H(+)</text>
        <dbReference type="Rhea" id="RHEA:17989"/>
        <dbReference type="Rhea" id="RHEA-COMP:9863"/>
        <dbReference type="Rhea" id="RHEA-COMP:11604"/>
        <dbReference type="ChEBI" id="CHEBI:15378"/>
        <dbReference type="ChEBI" id="CHEBI:29999"/>
        <dbReference type="ChEBI" id="CHEBI:30616"/>
        <dbReference type="ChEBI" id="CHEBI:83421"/>
        <dbReference type="ChEBI" id="CHEBI:456216"/>
        <dbReference type="EC" id="2.7.11.1"/>
    </reaction>
</comment>
<dbReference type="Gene3D" id="1.10.510.10">
    <property type="entry name" value="Transferase(Phosphotransferase) domain 1"/>
    <property type="match status" value="1"/>
</dbReference>
<keyword evidence="5" id="KW-0418">Kinase</keyword>
<evidence type="ECO:0000256" key="3">
    <source>
        <dbReference type="ARBA" id="ARBA00022679"/>
    </source>
</evidence>
<dbReference type="Pfam" id="PF00069">
    <property type="entry name" value="Pkinase"/>
    <property type="match status" value="1"/>
</dbReference>
<evidence type="ECO:0000256" key="6">
    <source>
        <dbReference type="ARBA" id="ARBA00022840"/>
    </source>
</evidence>
<dbReference type="SUPFAM" id="SSF56112">
    <property type="entry name" value="Protein kinase-like (PK-like)"/>
    <property type="match status" value="1"/>
</dbReference>
<evidence type="ECO:0000313" key="10">
    <source>
        <dbReference type="EMBL" id="KAA6358780.1"/>
    </source>
</evidence>
<dbReference type="InterPro" id="IPR011009">
    <property type="entry name" value="Kinase-like_dom_sf"/>
</dbReference>
<evidence type="ECO:0000256" key="1">
    <source>
        <dbReference type="ARBA" id="ARBA00008874"/>
    </source>
</evidence>
<keyword evidence="6" id="KW-0067">ATP-binding</keyword>